<feature type="region of interest" description="Disordered" evidence="7">
    <location>
        <begin position="603"/>
        <end position="623"/>
    </location>
</feature>
<feature type="transmembrane region" description="Helical" evidence="8">
    <location>
        <begin position="303"/>
        <end position="327"/>
    </location>
</feature>
<sequence>MASKPNGNPITGMTNDREHDGGAIFVLESKGNWWHTGFHLTTAIVGPTILALPYVFRGLGWILGFFCLTVMGVVTFYSYYLMSKVLELCENQGRRHIRFRELASDVLGSGGMFYFVIFIQTAINTGITIGTILLSADSIKILYSNLVPDGPLKLYHFIMMVTFVMILLSQLPSFHSLRYINFGSLLLSLGYTSLVVGACIHAGSSKTAPPKDYSLNPKKSTRAFDAFTSISIIAAIFGNGIFPEIQATMAPPATGKMVKGLLMCYTVIVLTFYSASISGYWAFGSQSASNVLKNLLPDDGPALAPTWVMGLIVIFVILQLLAIGLVYSQVAYEIMETQSANVKEGMYSKRNLIPRLLLRSLYMIVCAFFAAMLPFFGDINGIVGAIGFIPLDFVLPMLLYNMTHKPTKTSLTYWINISIMVVFTGAGIMGTFSSDEYSSWGFLFELHLQAHGLLFLIDGSAPPTEIDKNILTQLDALCRQWMFSTMAKDLMLTVLKSGKTARELWDHLQKLFQDNKGNRAATLESKFVNLKFVDCASIDDYCDKLKSLSDRLNGLDFPMNAKRLVIQLVNGLPEEYNTVASFIQQSMPTFDAARSQLRTEEIRHTQQTSMASSTALAATDSST</sequence>
<keyword evidence="4" id="KW-0029">Amino-acid transport</keyword>
<dbReference type="OMA" id="TYEMMEK"/>
<dbReference type="EMBL" id="CM010725">
    <property type="protein sequence ID" value="RZC84889.1"/>
    <property type="molecule type" value="Genomic_DNA"/>
</dbReference>
<feature type="transmembrane region" description="Helical" evidence="8">
    <location>
        <begin position="62"/>
        <end position="81"/>
    </location>
</feature>
<feature type="transmembrane region" description="Helical" evidence="8">
    <location>
        <begin position="223"/>
        <end position="242"/>
    </location>
</feature>
<proteinExistence type="predicted"/>
<reference evidence="10 11" key="1">
    <citation type="journal article" date="2018" name="Science">
        <title>The opium poppy genome and morphinan production.</title>
        <authorList>
            <person name="Guo L."/>
            <person name="Winzer T."/>
            <person name="Yang X."/>
            <person name="Li Y."/>
            <person name="Ning Z."/>
            <person name="He Z."/>
            <person name="Teodor R."/>
            <person name="Lu Y."/>
            <person name="Bowser T.A."/>
            <person name="Graham I.A."/>
            <person name="Ye K."/>
        </authorList>
    </citation>
    <scope>NUCLEOTIDE SEQUENCE [LARGE SCALE GENOMIC DNA]</scope>
    <source>
        <strain evidence="11">cv. HN1</strain>
        <tissue evidence="10">Leaves</tissue>
    </source>
</reference>
<feature type="transmembrane region" description="Helical" evidence="8">
    <location>
        <begin position="382"/>
        <end position="401"/>
    </location>
</feature>
<evidence type="ECO:0000259" key="9">
    <source>
        <dbReference type="Pfam" id="PF01490"/>
    </source>
</evidence>
<evidence type="ECO:0000313" key="10">
    <source>
        <dbReference type="EMBL" id="RZC84889.1"/>
    </source>
</evidence>
<accession>A0A4Y7LL88</accession>
<evidence type="ECO:0000256" key="2">
    <source>
        <dbReference type="ARBA" id="ARBA00022448"/>
    </source>
</evidence>
<feature type="transmembrane region" description="Helical" evidence="8">
    <location>
        <begin position="37"/>
        <end position="56"/>
    </location>
</feature>
<feature type="transmembrane region" description="Helical" evidence="8">
    <location>
        <begin position="262"/>
        <end position="283"/>
    </location>
</feature>
<protein>
    <recommendedName>
        <fullName evidence="9">Amino acid transporter transmembrane domain-containing protein</fullName>
    </recommendedName>
</protein>
<feature type="transmembrane region" description="Helical" evidence="8">
    <location>
        <begin position="413"/>
        <end position="432"/>
    </location>
</feature>
<dbReference type="AlphaFoldDB" id="A0A4Y7LL88"/>
<dbReference type="Pfam" id="PF01490">
    <property type="entry name" value="Aa_trans"/>
    <property type="match status" value="1"/>
</dbReference>
<evidence type="ECO:0000313" key="11">
    <source>
        <dbReference type="Proteomes" id="UP000316621"/>
    </source>
</evidence>
<feature type="transmembrane region" description="Helical" evidence="8">
    <location>
        <begin position="179"/>
        <end position="203"/>
    </location>
</feature>
<name>A0A4Y7LL88_PAPSO</name>
<dbReference type="Proteomes" id="UP000316621">
    <property type="component" value="Chromosome 11"/>
</dbReference>
<keyword evidence="5 8" id="KW-1133">Transmembrane helix</keyword>
<keyword evidence="3 8" id="KW-0812">Transmembrane</keyword>
<keyword evidence="2" id="KW-0813">Transport</keyword>
<evidence type="ECO:0000256" key="3">
    <source>
        <dbReference type="ARBA" id="ARBA00022692"/>
    </source>
</evidence>
<feature type="transmembrane region" description="Helical" evidence="8">
    <location>
        <begin position="102"/>
        <end position="134"/>
    </location>
</feature>
<evidence type="ECO:0000256" key="6">
    <source>
        <dbReference type="ARBA" id="ARBA00023136"/>
    </source>
</evidence>
<dbReference type="InterPro" id="IPR013057">
    <property type="entry name" value="AA_transpt_TM"/>
</dbReference>
<evidence type="ECO:0000256" key="5">
    <source>
        <dbReference type="ARBA" id="ARBA00022989"/>
    </source>
</evidence>
<evidence type="ECO:0000256" key="8">
    <source>
        <dbReference type="SAM" id="Phobius"/>
    </source>
</evidence>
<keyword evidence="6 8" id="KW-0472">Membrane</keyword>
<feature type="transmembrane region" description="Helical" evidence="8">
    <location>
        <begin position="154"/>
        <end position="172"/>
    </location>
</feature>
<dbReference type="Gramene" id="RZC84889">
    <property type="protein sequence ID" value="RZC84889"/>
    <property type="gene ID" value="C5167_047672"/>
</dbReference>
<evidence type="ECO:0000256" key="7">
    <source>
        <dbReference type="SAM" id="MobiDB-lite"/>
    </source>
</evidence>
<evidence type="ECO:0000256" key="4">
    <source>
        <dbReference type="ARBA" id="ARBA00022970"/>
    </source>
</evidence>
<dbReference type="Pfam" id="PF14223">
    <property type="entry name" value="Retrotran_gag_2"/>
    <property type="match status" value="1"/>
</dbReference>
<evidence type="ECO:0000256" key="1">
    <source>
        <dbReference type="ARBA" id="ARBA00004370"/>
    </source>
</evidence>
<comment type="subcellular location">
    <subcellularLocation>
        <location evidence="1">Membrane</location>
    </subcellularLocation>
</comment>
<dbReference type="GO" id="GO:0006865">
    <property type="term" value="P:amino acid transport"/>
    <property type="evidence" value="ECO:0007669"/>
    <property type="project" value="UniProtKB-KW"/>
</dbReference>
<gene>
    <name evidence="10" type="ORF">C5167_047672</name>
</gene>
<dbReference type="PANTHER" id="PTHR48017">
    <property type="entry name" value="OS05G0424000 PROTEIN-RELATED"/>
    <property type="match status" value="1"/>
</dbReference>
<feature type="compositionally biased region" description="Low complexity" evidence="7">
    <location>
        <begin position="608"/>
        <end position="623"/>
    </location>
</feature>
<feature type="domain" description="Amino acid transporter transmembrane" evidence="9">
    <location>
        <begin position="30"/>
        <end position="429"/>
    </location>
</feature>
<feature type="transmembrane region" description="Helical" evidence="8">
    <location>
        <begin position="356"/>
        <end position="376"/>
    </location>
</feature>
<keyword evidence="11" id="KW-1185">Reference proteome</keyword>
<dbReference type="GO" id="GO:0016020">
    <property type="term" value="C:membrane"/>
    <property type="evidence" value="ECO:0007669"/>
    <property type="project" value="UniProtKB-SubCell"/>
</dbReference>
<organism evidence="10 11">
    <name type="scientific">Papaver somniferum</name>
    <name type="common">Opium poppy</name>
    <dbReference type="NCBI Taxonomy" id="3469"/>
    <lineage>
        <taxon>Eukaryota</taxon>
        <taxon>Viridiplantae</taxon>
        <taxon>Streptophyta</taxon>
        <taxon>Embryophyta</taxon>
        <taxon>Tracheophyta</taxon>
        <taxon>Spermatophyta</taxon>
        <taxon>Magnoliopsida</taxon>
        <taxon>Ranunculales</taxon>
        <taxon>Papaveraceae</taxon>
        <taxon>Papaveroideae</taxon>
        <taxon>Papaver</taxon>
    </lineage>
</organism>